<dbReference type="EC" id="2.10.1.1" evidence="2"/>
<dbReference type="Pfam" id="PF06844">
    <property type="entry name" value="DUF1244"/>
    <property type="match status" value="2"/>
</dbReference>
<dbReference type="GO" id="GO:0006777">
    <property type="term" value="P:Mo-molybdopterin cofactor biosynthetic process"/>
    <property type="evidence" value="ECO:0007669"/>
    <property type="project" value="UniProtKB-KW"/>
</dbReference>
<dbReference type="Proteomes" id="UP000693970">
    <property type="component" value="Unassembled WGS sequence"/>
</dbReference>
<evidence type="ECO:0000259" key="5">
    <source>
        <dbReference type="SMART" id="SM00852"/>
    </source>
</evidence>
<reference evidence="6" key="2">
    <citation type="submission" date="2021-04" db="EMBL/GenBank/DDBJ databases">
        <authorList>
            <person name="Podell S."/>
        </authorList>
    </citation>
    <scope>NUCLEOTIDE SEQUENCE</scope>
    <source>
        <strain evidence="6">Hildebrandi</strain>
    </source>
</reference>
<dbReference type="AlphaFoldDB" id="A0A9K3L383"/>
<dbReference type="SMART" id="SM00852">
    <property type="entry name" value="MoCF_biosynth"/>
    <property type="match status" value="1"/>
</dbReference>
<dbReference type="InterPro" id="IPR001453">
    <property type="entry name" value="MoaB/Mog_dom"/>
</dbReference>
<evidence type="ECO:0000256" key="4">
    <source>
        <dbReference type="SAM" id="MobiDB-lite"/>
    </source>
</evidence>
<evidence type="ECO:0000313" key="7">
    <source>
        <dbReference type="Proteomes" id="UP000693970"/>
    </source>
</evidence>
<proteinExistence type="predicted"/>
<comment type="caution">
    <text evidence="6">The sequence shown here is derived from an EMBL/GenBank/DDBJ whole genome shotgun (WGS) entry which is preliminary data.</text>
</comment>
<keyword evidence="7" id="KW-1185">Reference proteome</keyword>
<feature type="domain" description="MoaB/Mog" evidence="5">
    <location>
        <begin position="495"/>
        <end position="648"/>
    </location>
</feature>
<dbReference type="CDD" id="cd00886">
    <property type="entry name" value="MogA_MoaB"/>
    <property type="match status" value="1"/>
</dbReference>
<protein>
    <recommendedName>
        <fullName evidence="2">molybdopterin molybdotransferase</fullName>
        <ecNumber evidence="2">2.10.1.1</ecNumber>
    </recommendedName>
</protein>
<dbReference type="InterPro" id="IPR023163">
    <property type="entry name" value="SMc04008-like_domain"/>
</dbReference>
<organism evidence="6 7">
    <name type="scientific">Nitzschia inconspicua</name>
    <dbReference type="NCBI Taxonomy" id="303405"/>
    <lineage>
        <taxon>Eukaryota</taxon>
        <taxon>Sar</taxon>
        <taxon>Stramenopiles</taxon>
        <taxon>Ochrophyta</taxon>
        <taxon>Bacillariophyta</taxon>
        <taxon>Bacillariophyceae</taxon>
        <taxon>Bacillariophycidae</taxon>
        <taxon>Bacillariales</taxon>
        <taxon>Bacillariaceae</taxon>
        <taxon>Nitzschia</taxon>
    </lineage>
</organism>
<dbReference type="PANTHER" id="PTHR43764">
    <property type="entry name" value="MOLYBDENUM COFACTOR BIOSYNTHESIS"/>
    <property type="match status" value="1"/>
</dbReference>
<dbReference type="InterPro" id="IPR008284">
    <property type="entry name" value="MoCF_biosynth_CS"/>
</dbReference>
<gene>
    <name evidence="6" type="ORF">IV203_003267</name>
</gene>
<reference evidence="6" key="1">
    <citation type="journal article" date="2021" name="Sci. Rep.">
        <title>Diploid genomic architecture of Nitzschia inconspicua, an elite biomass production diatom.</title>
        <authorList>
            <person name="Oliver A."/>
            <person name="Podell S."/>
            <person name="Pinowska A."/>
            <person name="Traller J.C."/>
            <person name="Smith S.R."/>
            <person name="McClure R."/>
            <person name="Beliaev A."/>
            <person name="Bohutskyi P."/>
            <person name="Hill E.A."/>
            <person name="Rabines A."/>
            <person name="Zheng H."/>
            <person name="Allen L.Z."/>
            <person name="Kuo A."/>
            <person name="Grigoriev I.V."/>
            <person name="Allen A.E."/>
            <person name="Hazlebeck D."/>
            <person name="Allen E.E."/>
        </authorList>
    </citation>
    <scope>NUCLEOTIDE SEQUENCE</scope>
    <source>
        <strain evidence="6">Hildebrandi</strain>
    </source>
</reference>
<evidence type="ECO:0000313" key="6">
    <source>
        <dbReference type="EMBL" id="KAG7353911.1"/>
    </source>
</evidence>
<dbReference type="PROSITE" id="PS01078">
    <property type="entry name" value="MOCF_BIOSYNTHESIS_1"/>
    <property type="match status" value="1"/>
</dbReference>
<dbReference type="NCBIfam" id="TIGR00177">
    <property type="entry name" value="molyb_syn"/>
    <property type="match status" value="1"/>
</dbReference>
<name>A0A9K3L383_9STRA</name>
<dbReference type="GO" id="GO:0061599">
    <property type="term" value="F:molybdopterin molybdotransferase activity"/>
    <property type="evidence" value="ECO:0007669"/>
    <property type="project" value="UniProtKB-EC"/>
</dbReference>
<evidence type="ECO:0000256" key="1">
    <source>
        <dbReference type="ARBA" id="ARBA00005046"/>
    </source>
</evidence>
<accession>A0A9K3L383</accession>
<feature type="compositionally biased region" description="Polar residues" evidence="4">
    <location>
        <begin position="462"/>
        <end position="475"/>
    </location>
</feature>
<feature type="region of interest" description="Disordered" evidence="4">
    <location>
        <begin position="444"/>
        <end position="482"/>
    </location>
</feature>
<dbReference type="PANTHER" id="PTHR43764:SF1">
    <property type="entry name" value="MOLYBDOPTERIN MOLYBDOTRANSFERASE"/>
    <property type="match status" value="1"/>
</dbReference>
<dbReference type="OrthoDB" id="4349954at2759"/>
<sequence>MNFFPDPAEIVVDGGPIPAAAAATIAPDGGGSGAAVGEHLTLNNVRDVIVYMPSRTIEFRGGQGNEPAVPERVETGAGYTLHMHGGGFHRVPADWRFPRCGVQDLWRQWWIGDTVRQVSPLRSLEHVDVNHLDNLPLADDEMHGRTGGYGARRRLSKQTLCDMRFLMNWMTERVEAAGHREINTTIPRWIACFCRLPIYSRMALETWGLNVTSLQHLPYRFTYLTDSSTIYWEISGWRVPTTTRYQGCLGHSWIHKMTSPTATDKTNDYVLQHIPPDIVQQLEAGAFQSLLTHLQQRSDQVQNIDLMTVSGFCRNCLAKWLVVEARNLSDKLSREGSKTLGESELESVKIALDAMGYDEAAQHVYGMDYVEWKKRHASQASDEKMEKFNASKYIWATHDKNLLLKRAEMASPPPVSISSSDPTPPFAQKTYPLLSNVCCESKNDSSATPYNVQQQQQQRQQPKSTTEPVKQSRTRQLPPYNGPALPATLSSFSLGILTVSDRATSGQYETGDLSGPAVENSVRDVLENSGESVKVSHTEKAVVPDDVDAIASQLKEWCGRKVDLILTTGGTGFSPRDVTPEATEKVLDQPSPGLVAFCTMECAKLQPLASLSRGTAGVCGTTLIVNLPGNPKGVQEIIPILLPLALHAVADLKTT</sequence>
<comment type="pathway">
    <text evidence="1">Cofactor biosynthesis; molybdopterin biosynthesis.</text>
</comment>
<dbReference type="InterPro" id="IPR051920">
    <property type="entry name" value="MPT_Adenylyltrnsfr/MoaC-Rel"/>
</dbReference>
<dbReference type="EMBL" id="JAGRRH010000016">
    <property type="protein sequence ID" value="KAG7353911.1"/>
    <property type="molecule type" value="Genomic_DNA"/>
</dbReference>
<dbReference type="Pfam" id="PF00994">
    <property type="entry name" value="MoCF_biosynth"/>
    <property type="match status" value="1"/>
</dbReference>
<evidence type="ECO:0000256" key="2">
    <source>
        <dbReference type="ARBA" id="ARBA00013269"/>
    </source>
</evidence>
<evidence type="ECO:0000256" key="3">
    <source>
        <dbReference type="ARBA" id="ARBA00023150"/>
    </source>
</evidence>
<keyword evidence="3" id="KW-0501">Molybdenum cofactor biosynthesis</keyword>